<evidence type="ECO:0000313" key="4">
    <source>
        <dbReference type="EMBL" id="NYG33263.1"/>
    </source>
</evidence>
<dbReference type="AlphaFoldDB" id="A0A7Y9R0L0"/>
<evidence type="ECO:0000259" key="3">
    <source>
        <dbReference type="Pfam" id="PF01757"/>
    </source>
</evidence>
<keyword evidence="2" id="KW-1133">Transmembrane helix</keyword>
<name>A0A7Y9R0L0_9BURK</name>
<dbReference type="PANTHER" id="PTHR23028">
    <property type="entry name" value="ACETYLTRANSFERASE"/>
    <property type="match status" value="1"/>
</dbReference>
<keyword evidence="5" id="KW-1185">Reference proteome</keyword>
<dbReference type="Pfam" id="PF01757">
    <property type="entry name" value="Acyl_transf_3"/>
    <property type="match status" value="1"/>
</dbReference>
<protein>
    <submittedName>
        <fullName evidence="4">Peptidoglycan/LPS O-acetylase OafA/YrhL</fullName>
    </submittedName>
</protein>
<comment type="caution">
    <text evidence="4">The sequence shown here is derived from an EMBL/GenBank/DDBJ whole genome shotgun (WGS) entry which is preliminary data.</text>
</comment>
<sequence>MKFDTDLPLQHPWIREASPMHLPPPVLLTALQQPRLAGLDALRAVAVLLVIVNHLGLDRIGPVMVFDGSLGVELFFVISGFLITWLLLGEHERHGRIALGAFYQRRVARLLPASLAYLLVGMGLLALRHQPIPWGAVVSTVLYGTNYYQAFTGAAAHYLSHCWSLAVEEQFYLVWPFLLAALLRHGRSPRQALGLSIPLVWLYKAVLIFGFGVGEVYLYRALETRMDQLTAGCLLAVLLKTPRWRRHFEQLARQGWPLPALVAGLVLSTSLLRDTGTVADQQLFGFALETVLLCALLPLVLIKATERGATAALLNAPALVLIGQISYGMYLYHPFVVHPVRNAIVRLGGPPAAGILVAIAALVVVAWASFQWFEQPLREWLRPRSLSSDLSRPPHAGTHRPPTRSAPAAPGRPSPAT</sequence>
<proteinExistence type="predicted"/>
<feature type="transmembrane region" description="Helical" evidence="2">
    <location>
        <begin position="110"/>
        <end position="128"/>
    </location>
</feature>
<feature type="transmembrane region" description="Helical" evidence="2">
    <location>
        <begin position="255"/>
        <end position="272"/>
    </location>
</feature>
<feature type="transmembrane region" description="Helical" evidence="2">
    <location>
        <begin position="309"/>
        <end position="332"/>
    </location>
</feature>
<keyword evidence="2" id="KW-0812">Transmembrane</keyword>
<feature type="transmembrane region" description="Helical" evidence="2">
    <location>
        <begin position="69"/>
        <end position="89"/>
    </location>
</feature>
<dbReference type="InterPro" id="IPR050879">
    <property type="entry name" value="Acyltransferase_3"/>
</dbReference>
<dbReference type="RefSeq" id="WP_179634047.1">
    <property type="nucleotide sequence ID" value="NZ_JACCFH010000001.1"/>
</dbReference>
<dbReference type="GO" id="GO:0016020">
    <property type="term" value="C:membrane"/>
    <property type="evidence" value="ECO:0007669"/>
    <property type="project" value="TreeGrafter"/>
</dbReference>
<dbReference type="GO" id="GO:0009103">
    <property type="term" value="P:lipopolysaccharide biosynthetic process"/>
    <property type="evidence" value="ECO:0007669"/>
    <property type="project" value="TreeGrafter"/>
</dbReference>
<gene>
    <name evidence="4" type="ORF">BDD16_002249</name>
</gene>
<organism evidence="4 5">
    <name type="scientific">Sphaerotilus montanus</name>
    <dbReference type="NCBI Taxonomy" id="522889"/>
    <lineage>
        <taxon>Bacteria</taxon>
        <taxon>Pseudomonadati</taxon>
        <taxon>Pseudomonadota</taxon>
        <taxon>Betaproteobacteria</taxon>
        <taxon>Burkholderiales</taxon>
        <taxon>Sphaerotilaceae</taxon>
        <taxon>Sphaerotilus</taxon>
    </lineage>
</organism>
<dbReference type="Proteomes" id="UP000518288">
    <property type="component" value="Unassembled WGS sequence"/>
</dbReference>
<evidence type="ECO:0000313" key="5">
    <source>
        <dbReference type="Proteomes" id="UP000518288"/>
    </source>
</evidence>
<keyword evidence="2" id="KW-0472">Membrane</keyword>
<feature type="transmembrane region" description="Helical" evidence="2">
    <location>
        <begin position="199"/>
        <end position="219"/>
    </location>
</feature>
<accession>A0A7Y9R0L0</accession>
<dbReference type="InterPro" id="IPR002656">
    <property type="entry name" value="Acyl_transf_3_dom"/>
</dbReference>
<feature type="transmembrane region" description="Helical" evidence="2">
    <location>
        <begin position="284"/>
        <end position="302"/>
    </location>
</feature>
<feature type="region of interest" description="Disordered" evidence="1">
    <location>
        <begin position="386"/>
        <end position="417"/>
    </location>
</feature>
<reference evidence="4 5" key="1">
    <citation type="submission" date="2020-07" db="EMBL/GenBank/DDBJ databases">
        <title>Genomic Encyclopedia of Archaeal and Bacterial Type Strains, Phase II (KMG-II): from individual species to whole genera.</title>
        <authorList>
            <person name="Goeker M."/>
        </authorList>
    </citation>
    <scope>NUCLEOTIDE SEQUENCE [LARGE SCALE GENOMIC DNA]</scope>
    <source>
        <strain evidence="4 5">DSM 21226</strain>
    </source>
</reference>
<dbReference type="PANTHER" id="PTHR23028:SF53">
    <property type="entry name" value="ACYL_TRANSF_3 DOMAIN-CONTAINING PROTEIN"/>
    <property type="match status" value="1"/>
</dbReference>
<dbReference type="GO" id="GO:0016747">
    <property type="term" value="F:acyltransferase activity, transferring groups other than amino-acyl groups"/>
    <property type="evidence" value="ECO:0007669"/>
    <property type="project" value="InterPro"/>
</dbReference>
<evidence type="ECO:0000256" key="1">
    <source>
        <dbReference type="SAM" id="MobiDB-lite"/>
    </source>
</evidence>
<evidence type="ECO:0000256" key="2">
    <source>
        <dbReference type="SAM" id="Phobius"/>
    </source>
</evidence>
<feature type="transmembrane region" description="Helical" evidence="2">
    <location>
        <begin position="352"/>
        <end position="373"/>
    </location>
</feature>
<feature type="domain" description="Acyltransferase 3" evidence="3">
    <location>
        <begin position="37"/>
        <end position="368"/>
    </location>
</feature>
<dbReference type="EMBL" id="JACCFH010000001">
    <property type="protein sequence ID" value="NYG33263.1"/>
    <property type="molecule type" value="Genomic_DNA"/>
</dbReference>